<dbReference type="InterPro" id="IPR001845">
    <property type="entry name" value="HTH_ArsR_DNA-bd_dom"/>
</dbReference>
<organism evidence="2 3">
    <name type="scientific">Tenggerimyces flavus</name>
    <dbReference type="NCBI Taxonomy" id="1708749"/>
    <lineage>
        <taxon>Bacteria</taxon>
        <taxon>Bacillati</taxon>
        <taxon>Actinomycetota</taxon>
        <taxon>Actinomycetes</taxon>
        <taxon>Propionibacteriales</taxon>
        <taxon>Nocardioidaceae</taxon>
        <taxon>Tenggerimyces</taxon>
    </lineage>
</organism>
<dbReference type="InterPro" id="IPR036390">
    <property type="entry name" value="WH_DNA-bd_sf"/>
</dbReference>
<dbReference type="EMBL" id="JBHRZH010000041">
    <property type="protein sequence ID" value="MFC3765552.1"/>
    <property type="molecule type" value="Genomic_DNA"/>
</dbReference>
<dbReference type="RefSeq" id="WP_205116626.1">
    <property type="nucleotide sequence ID" value="NZ_JAFBCM010000001.1"/>
</dbReference>
<dbReference type="SUPFAM" id="SSF46785">
    <property type="entry name" value="Winged helix' DNA-binding domain"/>
    <property type="match status" value="1"/>
</dbReference>
<dbReference type="Pfam" id="PF12840">
    <property type="entry name" value="HTH_20"/>
    <property type="match status" value="1"/>
</dbReference>
<feature type="domain" description="HTH arsR-type" evidence="1">
    <location>
        <begin position="3"/>
        <end position="98"/>
    </location>
</feature>
<reference evidence="3" key="1">
    <citation type="journal article" date="2019" name="Int. J. Syst. Evol. Microbiol.">
        <title>The Global Catalogue of Microorganisms (GCM) 10K type strain sequencing project: providing services to taxonomists for standard genome sequencing and annotation.</title>
        <authorList>
            <consortium name="The Broad Institute Genomics Platform"/>
            <consortium name="The Broad Institute Genome Sequencing Center for Infectious Disease"/>
            <person name="Wu L."/>
            <person name="Ma J."/>
        </authorList>
    </citation>
    <scope>NUCLEOTIDE SEQUENCE [LARGE SCALE GENOMIC DNA]</scope>
    <source>
        <strain evidence="3">CGMCC 4.7241</strain>
    </source>
</reference>
<name>A0ABV7YLP7_9ACTN</name>
<dbReference type="Gene3D" id="1.10.10.10">
    <property type="entry name" value="Winged helix-like DNA-binding domain superfamily/Winged helix DNA-binding domain"/>
    <property type="match status" value="1"/>
</dbReference>
<protein>
    <submittedName>
        <fullName evidence="2">ArsR/SmtB family transcription factor</fullName>
    </submittedName>
</protein>
<evidence type="ECO:0000313" key="2">
    <source>
        <dbReference type="EMBL" id="MFC3765552.1"/>
    </source>
</evidence>
<comment type="caution">
    <text evidence="2">The sequence shown here is derived from an EMBL/GenBank/DDBJ whole genome shotgun (WGS) entry which is preliminary data.</text>
</comment>
<evidence type="ECO:0000259" key="1">
    <source>
        <dbReference type="PROSITE" id="PS50987"/>
    </source>
</evidence>
<dbReference type="InterPro" id="IPR011991">
    <property type="entry name" value="ArsR-like_HTH"/>
</dbReference>
<dbReference type="Proteomes" id="UP001595699">
    <property type="component" value="Unassembled WGS sequence"/>
</dbReference>
<sequence length="199" mass="22469">MSLEDARRLEDPKVMRALAHPVRLQVLEVVRAEGPITATEVAERIGDIPANCSFHLRTLAKYGFVEEAGRGKGRIRYWREVAGLAYVDPKELSGDQRRAADAMLAAFRVSMFRRIEQWAREMSSYPRRWQSGIQMEYALPALSPEELEELQREFAAVLERYATRSDHPRGARPVTVAVFGFPTRAPDGTAPSDEPAAER</sequence>
<dbReference type="InterPro" id="IPR036388">
    <property type="entry name" value="WH-like_DNA-bd_sf"/>
</dbReference>
<accession>A0ABV7YLP7</accession>
<dbReference type="CDD" id="cd00090">
    <property type="entry name" value="HTH_ARSR"/>
    <property type="match status" value="1"/>
</dbReference>
<dbReference type="SMART" id="SM00418">
    <property type="entry name" value="HTH_ARSR"/>
    <property type="match status" value="1"/>
</dbReference>
<dbReference type="PROSITE" id="PS50987">
    <property type="entry name" value="HTH_ARSR_2"/>
    <property type="match status" value="1"/>
</dbReference>
<evidence type="ECO:0000313" key="3">
    <source>
        <dbReference type="Proteomes" id="UP001595699"/>
    </source>
</evidence>
<gene>
    <name evidence="2" type="ORF">ACFOUW_32290</name>
</gene>
<proteinExistence type="predicted"/>
<keyword evidence="3" id="KW-1185">Reference proteome</keyword>